<name>A0A2K3JXZ9_TRIPR</name>
<dbReference type="AlphaFoldDB" id="A0A2K3JXZ9"/>
<evidence type="ECO:0000256" key="1">
    <source>
        <dbReference type="ARBA" id="ARBA00022729"/>
    </source>
</evidence>
<feature type="non-terminal residue" evidence="4">
    <location>
        <position position="1"/>
    </location>
</feature>
<proteinExistence type="predicted"/>
<organism evidence="4 5">
    <name type="scientific">Trifolium pratense</name>
    <name type="common">Red clover</name>
    <dbReference type="NCBI Taxonomy" id="57577"/>
    <lineage>
        <taxon>Eukaryota</taxon>
        <taxon>Viridiplantae</taxon>
        <taxon>Streptophyta</taxon>
        <taxon>Embryophyta</taxon>
        <taxon>Tracheophyta</taxon>
        <taxon>Spermatophyta</taxon>
        <taxon>Magnoliopsida</taxon>
        <taxon>eudicotyledons</taxon>
        <taxon>Gunneridae</taxon>
        <taxon>Pentapetalae</taxon>
        <taxon>rosids</taxon>
        <taxon>fabids</taxon>
        <taxon>Fabales</taxon>
        <taxon>Fabaceae</taxon>
        <taxon>Papilionoideae</taxon>
        <taxon>50 kb inversion clade</taxon>
        <taxon>NPAAA clade</taxon>
        <taxon>Hologalegina</taxon>
        <taxon>IRL clade</taxon>
        <taxon>Trifolieae</taxon>
        <taxon>Trifolium</taxon>
    </lineage>
</organism>
<comment type="caution">
    <text evidence="4">The sequence shown here is derived from an EMBL/GenBank/DDBJ whole genome shotgun (WGS) entry which is preliminary data.</text>
</comment>
<reference evidence="4 5" key="1">
    <citation type="journal article" date="2014" name="Am. J. Bot.">
        <title>Genome assembly and annotation for red clover (Trifolium pratense; Fabaceae).</title>
        <authorList>
            <person name="Istvanek J."/>
            <person name="Jaros M."/>
            <person name="Krenek A."/>
            <person name="Repkova J."/>
        </authorList>
    </citation>
    <scope>NUCLEOTIDE SEQUENCE [LARGE SCALE GENOMIC DNA]</scope>
    <source>
        <strain evidence="5">cv. Tatra</strain>
        <tissue evidence="4">Young leaves</tissue>
    </source>
</reference>
<sequence length="121" mass="13962">SSSSKYRKPRLVGRCYSLERLNAPEFFIWNKTKPHWRSGPWNGQKFIGLPSGLVYTSSYLNGFDIAREDNGSLVEIKYTLINSSYFATLVLTYEGKMVHTLWFNGYPVTKGLMDLMMEYNA</sequence>
<gene>
    <name evidence="4" type="ORF">L195_g051143</name>
</gene>
<reference evidence="4 5" key="2">
    <citation type="journal article" date="2017" name="Front. Plant Sci.">
        <title>Gene Classification and Mining of Molecular Markers Useful in Red Clover (Trifolium pratense) Breeding.</title>
        <authorList>
            <person name="Istvanek J."/>
            <person name="Dluhosova J."/>
            <person name="Dluhos P."/>
            <person name="Patkova L."/>
            <person name="Nedelnik J."/>
            <person name="Repkova J."/>
        </authorList>
    </citation>
    <scope>NUCLEOTIDE SEQUENCE [LARGE SCALE GENOMIC DNA]</scope>
    <source>
        <strain evidence="5">cv. Tatra</strain>
        <tissue evidence="4">Young leaves</tissue>
    </source>
</reference>
<keyword evidence="1" id="KW-0732">Signal</keyword>
<dbReference type="GO" id="GO:0048544">
    <property type="term" value="P:recognition of pollen"/>
    <property type="evidence" value="ECO:0007669"/>
    <property type="project" value="InterPro"/>
</dbReference>
<evidence type="ECO:0000256" key="2">
    <source>
        <dbReference type="ARBA" id="ARBA00023157"/>
    </source>
</evidence>
<dbReference type="InterPro" id="IPR000858">
    <property type="entry name" value="S_locus_glycoprot_dom"/>
</dbReference>
<dbReference type="EMBL" id="ASHM01079542">
    <property type="protein sequence ID" value="PNX58892.1"/>
    <property type="molecule type" value="Genomic_DNA"/>
</dbReference>
<dbReference type="Proteomes" id="UP000236291">
    <property type="component" value="Unassembled WGS sequence"/>
</dbReference>
<dbReference type="ExpressionAtlas" id="A0A2K3JXZ9">
    <property type="expression patterns" value="baseline"/>
</dbReference>
<protein>
    <submittedName>
        <fullName evidence="4">S-locus-specific glycoprotein S6</fullName>
    </submittedName>
</protein>
<dbReference type="Pfam" id="PF00954">
    <property type="entry name" value="S_locus_glycop"/>
    <property type="match status" value="1"/>
</dbReference>
<dbReference type="STRING" id="57577.A0A2K3JXZ9"/>
<accession>A0A2K3JXZ9</accession>
<feature type="domain" description="S-locus glycoprotein" evidence="3">
    <location>
        <begin position="36"/>
        <end position="104"/>
    </location>
</feature>
<keyword evidence="2" id="KW-1015">Disulfide bond</keyword>
<evidence type="ECO:0000313" key="4">
    <source>
        <dbReference type="EMBL" id="PNX58892.1"/>
    </source>
</evidence>
<evidence type="ECO:0000259" key="3">
    <source>
        <dbReference type="Pfam" id="PF00954"/>
    </source>
</evidence>
<evidence type="ECO:0000313" key="5">
    <source>
        <dbReference type="Proteomes" id="UP000236291"/>
    </source>
</evidence>